<keyword evidence="1" id="KW-0456">Lyase</keyword>
<dbReference type="AlphaFoldDB" id="A0A382E5B3"/>
<proteinExistence type="predicted"/>
<dbReference type="CDD" id="cd03316">
    <property type="entry name" value="MR_like"/>
    <property type="match status" value="1"/>
</dbReference>
<dbReference type="GO" id="GO:0016829">
    <property type="term" value="F:lyase activity"/>
    <property type="evidence" value="ECO:0007669"/>
    <property type="project" value="UniProtKB-KW"/>
</dbReference>
<dbReference type="InterPro" id="IPR036849">
    <property type="entry name" value="Enolase-like_C_sf"/>
</dbReference>
<dbReference type="InterPro" id="IPR034593">
    <property type="entry name" value="DgoD-like"/>
</dbReference>
<dbReference type="SUPFAM" id="SSF54826">
    <property type="entry name" value="Enolase N-terminal domain-like"/>
    <property type="match status" value="1"/>
</dbReference>
<accession>A0A382E5B3</accession>
<dbReference type="SUPFAM" id="SSF51604">
    <property type="entry name" value="Enolase C-terminal domain-like"/>
    <property type="match status" value="1"/>
</dbReference>
<protein>
    <recommendedName>
        <fullName evidence="2">Mandelate racemase/muconate lactonizing enzyme C-terminal domain-containing protein</fullName>
    </recommendedName>
</protein>
<dbReference type="PANTHER" id="PTHR48080:SF2">
    <property type="entry name" value="D-GALACTONATE DEHYDRATASE"/>
    <property type="match status" value="1"/>
</dbReference>
<dbReference type="Gene3D" id="3.20.20.120">
    <property type="entry name" value="Enolase-like C-terminal domain"/>
    <property type="match status" value="1"/>
</dbReference>
<dbReference type="InterPro" id="IPR029017">
    <property type="entry name" value="Enolase-like_N"/>
</dbReference>
<sequence>MRVSKVETFVIGGSWRNWVVVRLLTDDGLEGVGEATLEGKADSVRAAVGELARYITGKDPFQIERHFQEMYRRAFYAGGEVLNSAISGVETAMWDLKGKALGVPVYEMLGGRTRDRVKLYANGWYRQGMEPVEFASAAQDTIALGFKGLKFNPWGGRQGIDFYRIENSIFNAGIESVAAVREAVGPDVDLFIDCNGIFQTAGNAVRAANAVEEFNIGFFEEPVPHENLDAMAYVRSKINIPVATGERLFTPFAFTQLLERGGADIVQPDMSHCGGILSALKISAIADSHYAAFTPHNPNGEISHAAAVQMAACVPNFFALEHFPPEPWRFDVCATSMPVNDGWLEIPSEPGLGVKFNPEEAKKHPYEPVDLYNLHRPEMALKIPKFIDRIR</sequence>
<dbReference type="SFLD" id="SFLDS00001">
    <property type="entry name" value="Enolase"/>
    <property type="match status" value="1"/>
</dbReference>
<dbReference type="InterPro" id="IPR013342">
    <property type="entry name" value="Mandelate_racemase_C"/>
</dbReference>
<dbReference type="EMBL" id="UINC01042779">
    <property type="protein sequence ID" value="SVB45878.1"/>
    <property type="molecule type" value="Genomic_DNA"/>
</dbReference>
<organism evidence="3">
    <name type="scientific">marine metagenome</name>
    <dbReference type="NCBI Taxonomy" id="408172"/>
    <lineage>
        <taxon>unclassified sequences</taxon>
        <taxon>metagenomes</taxon>
        <taxon>ecological metagenomes</taxon>
    </lineage>
</organism>
<evidence type="ECO:0000313" key="3">
    <source>
        <dbReference type="EMBL" id="SVB45878.1"/>
    </source>
</evidence>
<dbReference type="InterPro" id="IPR013341">
    <property type="entry name" value="Mandelate_racemase_N_dom"/>
</dbReference>
<dbReference type="Gene3D" id="3.30.390.10">
    <property type="entry name" value="Enolase-like, N-terminal domain"/>
    <property type="match status" value="1"/>
</dbReference>
<gene>
    <name evidence="3" type="ORF">METZ01_LOCUS198732</name>
</gene>
<feature type="domain" description="Mandelate racemase/muconate lactonizing enzyme C-terminal" evidence="2">
    <location>
        <begin position="131"/>
        <end position="241"/>
    </location>
</feature>
<dbReference type="InterPro" id="IPR029065">
    <property type="entry name" value="Enolase_C-like"/>
</dbReference>
<dbReference type="SFLD" id="SFLDG00179">
    <property type="entry name" value="mandelate_racemase"/>
    <property type="match status" value="1"/>
</dbReference>
<name>A0A382E5B3_9ZZZZ</name>
<evidence type="ECO:0000259" key="2">
    <source>
        <dbReference type="SMART" id="SM00922"/>
    </source>
</evidence>
<dbReference type="Pfam" id="PF02746">
    <property type="entry name" value="MR_MLE_N"/>
    <property type="match status" value="1"/>
</dbReference>
<dbReference type="PANTHER" id="PTHR48080">
    <property type="entry name" value="D-GALACTONATE DEHYDRATASE-RELATED"/>
    <property type="match status" value="1"/>
</dbReference>
<dbReference type="Pfam" id="PF13378">
    <property type="entry name" value="MR_MLE_C"/>
    <property type="match status" value="1"/>
</dbReference>
<dbReference type="NCBIfam" id="NF010624">
    <property type="entry name" value="PRK14017.1"/>
    <property type="match status" value="1"/>
</dbReference>
<reference evidence="3" key="1">
    <citation type="submission" date="2018-05" db="EMBL/GenBank/DDBJ databases">
        <authorList>
            <person name="Lanie J.A."/>
            <person name="Ng W.-L."/>
            <person name="Kazmierczak K.M."/>
            <person name="Andrzejewski T.M."/>
            <person name="Davidsen T.M."/>
            <person name="Wayne K.J."/>
            <person name="Tettelin H."/>
            <person name="Glass J.I."/>
            <person name="Rusch D."/>
            <person name="Podicherti R."/>
            <person name="Tsui H.-C.T."/>
            <person name="Winkler M.E."/>
        </authorList>
    </citation>
    <scope>NUCLEOTIDE SEQUENCE</scope>
</reference>
<evidence type="ECO:0000256" key="1">
    <source>
        <dbReference type="ARBA" id="ARBA00023239"/>
    </source>
</evidence>
<dbReference type="SMART" id="SM00922">
    <property type="entry name" value="MR_MLE"/>
    <property type="match status" value="1"/>
</dbReference>